<dbReference type="AlphaFoldDB" id="A0AAW6IAN2"/>
<name>A0AAW6IAN2_9BACT</name>
<evidence type="ECO:0000256" key="1">
    <source>
        <dbReference type="SAM" id="MobiDB-lite"/>
    </source>
</evidence>
<organism evidence="2 3">
    <name type="scientific">Parabacteroides johnsonii</name>
    <dbReference type="NCBI Taxonomy" id="387661"/>
    <lineage>
        <taxon>Bacteria</taxon>
        <taxon>Pseudomonadati</taxon>
        <taxon>Bacteroidota</taxon>
        <taxon>Bacteroidia</taxon>
        <taxon>Bacteroidales</taxon>
        <taxon>Tannerellaceae</taxon>
        <taxon>Parabacteroides</taxon>
    </lineage>
</organism>
<proteinExistence type="predicted"/>
<sequence length="263" mass="29008">MLNKKTNAGGSRTATKIAVKSTMPKKAEGDKVALSMDKASVVLGLNQTESLSLVNEGKSLLRKADGNGMDDSCLVQLQDYIERCNSAKAKMNSRRKPFTTALIRLQKQFVVEENAIDPIQAGSPAAEARTHIRAWQQARMDAAAEAERRLLKNRDNYEHRLARRDDLTGEEREAALKRADARLVSGQRALKADAVRTEPVPVVTSADGYLEAFKFWWEGIGKGLPAADLERYLHPMLSFARKQARKGVFITGSGIIYKAVPAL</sequence>
<evidence type="ECO:0000313" key="3">
    <source>
        <dbReference type="Proteomes" id="UP001213646"/>
    </source>
</evidence>
<dbReference type="Proteomes" id="UP001213646">
    <property type="component" value="Unassembled WGS sequence"/>
</dbReference>
<reference evidence="2" key="1">
    <citation type="submission" date="2023-01" db="EMBL/GenBank/DDBJ databases">
        <title>Exploring GABA producing Bacteroides strains toward improving mental health.</title>
        <authorList>
            <person name="Yousuf B."/>
            <person name="Bouhlel N.E."/>
            <person name="Mottawea W."/>
            <person name="Hammami R."/>
        </authorList>
    </citation>
    <scope>NUCLEOTIDE SEQUENCE</scope>
    <source>
        <strain evidence="2">UO.H1047</strain>
    </source>
</reference>
<dbReference type="RefSeq" id="WP_221727877.1">
    <property type="nucleotide sequence ID" value="NZ_CAKWFF010000010.1"/>
</dbReference>
<feature type="region of interest" description="Disordered" evidence="1">
    <location>
        <begin position="1"/>
        <end position="22"/>
    </location>
</feature>
<comment type="caution">
    <text evidence="2">The sequence shown here is derived from an EMBL/GenBank/DDBJ whole genome shotgun (WGS) entry which is preliminary data.</text>
</comment>
<gene>
    <name evidence="2" type="ORF">PQG89_14760</name>
</gene>
<accession>A0AAW6IAN2</accession>
<protein>
    <submittedName>
        <fullName evidence="2">Uncharacterized protein</fullName>
    </submittedName>
</protein>
<evidence type="ECO:0000313" key="2">
    <source>
        <dbReference type="EMBL" id="MDC7150661.1"/>
    </source>
</evidence>
<dbReference type="EMBL" id="JAQPYX010000133">
    <property type="protein sequence ID" value="MDC7150661.1"/>
    <property type="molecule type" value="Genomic_DNA"/>
</dbReference>
<feature type="compositionally biased region" description="Polar residues" evidence="1">
    <location>
        <begin position="1"/>
        <end position="14"/>
    </location>
</feature>